<name>A0A0M7ANN5_9HYPH</name>
<evidence type="ECO:0000313" key="8">
    <source>
        <dbReference type="Proteomes" id="UP000053235"/>
    </source>
</evidence>
<feature type="transmembrane region" description="Helical" evidence="5">
    <location>
        <begin position="410"/>
        <end position="428"/>
    </location>
</feature>
<keyword evidence="3 5" id="KW-1133">Transmembrane helix</keyword>
<evidence type="ECO:0000256" key="3">
    <source>
        <dbReference type="ARBA" id="ARBA00022989"/>
    </source>
</evidence>
<feature type="transmembrane region" description="Helical" evidence="5">
    <location>
        <begin position="6"/>
        <end position="23"/>
    </location>
</feature>
<evidence type="ECO:0000256" key="1">
    <source>
        <dbReference type="ARBA" id="ARBA00004141"/>
    </source>
</evidence>
<feature type="transmembrane region" description="Helical" evidence="5">
    <location>
        <begin position="382"/>
        <end position="404"/>
    </location>
</feature>
<feature type="transmembrane region" description="Helical" evidence="5">
    <location>
        <begin position="351"/>
        <end position="370"/>
    </location>
</feature>
<feature type="domain" description="O-antigen ligase-related" evidence="6">
    <location>
        <begin position="209"/>
        <end position="356"/>
    </location>
</feature>
<evidence type="ECO:0000256" key="2">
    <source>
        <dbReference type="ARBA" id="ARBA00022692"/>
    </source>
</evidence>
<sequence>MKIAFVLIVLCCTLPLALLVRRYETLTRIFWISFGAAAFFMTSIPLLDIGVVNAPDGWVGFVYGIEISIVDYLAVVAFFILPRHRTSWLLFLPFVVFTAVAATSIPNAANPTVASFGVWQFAKMAFVAAIVARACAFEEVPYLLLRGMAIGIMAQLVASLWQRFGLGYAQAPGLFLHQNTLGMIAHFVLYPFLFMLLTQSRGTIWNGLVILTVLCCMLLTASRGAVGFTVIGIGLTFVLVALTGLTNRIMAAAALAGIAALALAPATYLVFEKRFERAALSEDVYDERAAFNRAADLIRDDFPTGVGFNHYTHTLKRYNYSQLAGVHQNEGNINNIVHDVYRLIGVETGRAGLLSFYALLAVPLVSAFFVGWRRRSMPDGGLLLGFGTAMLIAYLHSLFEWIFLIKQVQIVFAIVVGMTFGIASRRYADETSIHHSVASENTVGTLTFKAGALSK</sequence>
<keyword evidence="7" id="KW-0436">Ligase</keyword>
<dbReference type="Proteomes" id="UP000053235">
    <property type="component" value="Unassembled WGS sequence"/>
</dbReference>
<feature type="transmembrane region" description="Helical" evidence="5">
    <location>
        <begin position="143"/>
        <end position="161"/>
    </location>
</feature>
<feature type="transmembrane region" description="Helical" evidence="5">
    <location>
        <begin position="227"/>
        <end position="245"/>
    </location>
</feature>
<feature type="transmembrane region" description="Helical" evidence="5">
    <location>
        <begin position="88"/>
        <end position="105"/>
    </location>
</feature>
<evidence type="ECO:0000259" key="6">
    <source>
        <dbReference type="Pfam" id="PF04932"/>
    </source>
</evidence>
<accession>A0A0M7ANN5</accession>
<evidence type="ECO:0000256" key="4">
    <source>
        <dbReference type="ARBA" id="ARBA00023136"/>
    </source>
</evidence>
<dbReference type="STRING" id="388408.LAX5112_04696"/>
<keyword evidence="8" id="KW-1185">Reference proteome</keyword>
<dbReference type="RefSeq" id="WP_055673877.1">
    <property type="nucleotide sequence ID" value="NZ_CXWD01000028.1"/>
</dbReference>
<dbReference type="OrthoDB" id="7442944at2"/>
<proteinExistence type="predicted"/>
<evidence type="ECO:0000313" key="7">
    <source>
        <dbReference type="EMBL" id="CTQ76748.1"/>
    </source>
</evidence>
<organism evidence="7 8">
    <name type="scientific">Roseibium alexandrii</name>
    <dbReference type="NCBI Taxonomy" id="388408"/>
    <lineage>
        <taxon>Bacteria</taxon>
        <taxon>Pseudomonadati</taxon>
        <taxon>Pseudomonadota</taxon>
        <taxon>Alphaproteobacteria</taxon>
        <taxon>Hyphomicrobiales</taxon>
        <taxon>Stappiaceae</taxon>
        <taxon>Roseibium</taxon>
    </lineage>
</organism>
<feature type="transmembrane region" description="Helical" evidence="5">
    <location>
        <begin position="58"/>
        <end position="81"/>
    </location>
</feature>
<evidence type="ECO:0000256" key="5">
    <source>
        <dbReference type="SAM" id="Phobius"/>
    </source>
</evidence>
<feature type="transmembrane region" description="Helical" evidence="5">
    <location>
        <begin position="204"/>
        <end position="221"/>
    </location>
</feature>
<dbReference type="GO" id="GO:0016874">
    <property type="term" value="F:ligase activity"/>
    <property type="evidence" value="ECO:0007669"/>
    <property type="project" value="UniProtKB-KW"/>
</dbReference>
<dbReference type="PANTHER" id="PTHR37422">
    <property type="entry name" value="TEICHURONIC ACID BIOSYNTHESIS PROTEIN TUAE"/>
    <property type="match status" value="1"/>
</dbReference>
<dbReference type="Pfam" id="PF04932">
    <property type="entry name" value="Wzy_C"/>
    <property type="match status" value="1"/>
</dbReference>
<dbReference type="EMBL" id="CXWD01000028">
    <property type="protein sequence ID" value="CTQ76748.1"/>
    <property type="molecule type" value="Genomic_DNA"/>
</dbReference>
<gene>
    <name evidence="7" type="ORF">LAX5112_04696</name>
</gene>
<feature type="transmembrane region" description="Helical" evidence="5">
    <location>
        <begin position="181"/>
        <end position="197"/>
    </location>
</feature>
<feature type="transmembrane region" description="Helical" evidence="5">
    <location>
        <begin position="117"/>
        <end position="136"/>
    </location>
</feature>
<keyword evidence="4 5" id="KW-0472">Membrane</keyword>
<feature type="transmembrane region" description="Helical" evidence="5">
    <location>
        <begin position="252"/>
        <end position="271"/>
    </location>
</feature>
<reference evidence="8" key="1">
    <citation type="submission" date="2015-07" db="EMBL/GenBank/DDBJ databases">
        <authorList>
            <person name="Rodrigo-Torres Lidia"/>
            <person name="Arahal R.David."/>
        </authorList>
    </citation>
    <scope>NUCLEOTIDE SEQUENCE [LARGE SCALE GENOMIC DNA]</scope>
    <source>
        <strain evidence="8">CECT 5112</strain>
    </source>
</reference>
<keyword evidence="2 5" id="KW-0812">Transmembrane</keyword>
<dbReference type="GO" id="GO:0016020">
    <property type="term" value="C:membrane"/>
    <property type="evidence" value="ECO:0007669"/>
    <property type="project" value="UniProtKB-SubCell"/>
</dbReference>
<dbReference type="InterPro" id="IPR007016">
    <property type="entry name" value="O-antigen_ligase-rel_domated"/>
</dbReference>
<dbReference type="InterPro" id="IPR051533">
    <property type="entry name" value="WaaL-like"/>
</dbReference>
<feature type="transmembrane region" description="Helical" evidence="5">
    <location>
        <begin position="30"/>
        <end position="52"/>
    </location>
</feature>
<dbReference type="AlphaFoldDB" id="A0A0M7ANN5"/>
<protein>
    <submittedName>
        <fullName evidence="7">Lipid A core-O-antigen ligase</fullName>
    </submittedName>
</protein>
<dbReference type="PANTHER" id="PTHR37422:SF13">
    <property type="entry name" value="LIPOPOLYSACCHARIDE BIOSYNTHESIS PROTEIN PA4999-RELATED"/>
    <property type="match status" value="1"/>
</dbReference>
<comment type="subcellular location">
    <subcellularLocation>
        <location evidence="1">Membrane</location>
        <topology evidence="1">Multi-pass membrane protein</topology>
    </subcellularLocation>
</comment>